<evidence type="ECO:0000256" key="1">
    <source>
        <dbReference type="SAM" id="MobiDB-lite"/>
    </source>
</evidence>
<keyword evidence="3" id="KW-1185">Reference proteome</keyword>
<feature type="region of interest" description="Disordered" evidence="1">
    <location>
        <begin position="1"/>
        <end position="45"/>
    </location>
</feature>
<keyword evidence="2" id="KW-0808">Transferase</keyword>
<dbReference type="Gene3D" id="3.40.50.300">
    <property type="entry name" value="P-loop containing nucleotide triphosphate hydrolases"/>
    <property type="match status" value="1"/>
</dbReference>
<reference evidence="2 3" key="1">
    <citation type="submission" date="2018-03" db="EMBL/GenBank/DDBJ databases">
        <title>Genomic Encyclopedia of Type Strains, Phase III (KMG-III): the genomes of soil and plant-associated and newly described type strains.</title>
        <authorList>
            <person name="Whitman W."/>
        </authorList>
    </citation>
    <scope>NUCLEOTIDE SEQUENCE [LARGE SCALE GENOMIC DNA]</scope>
    <source>
        <strain evidence="2 3">CGMCC 4.7104</strain>
    </source>
</reference>
<dbReference type="GO" id="GO:0016301">
    <property type="term" value="F:kinase activity"/>
    <property type="evidence" value="ECO:0007669"/>
    <property type="project" value="UniProtKB-KW"/>
</dbReference>
<name>A0A2T0MM83_9ACTN</name>
<dbReference type="AlphaFoldDB" id="A0A2T0MM83"/>
<dbReference type="Pfam" id="PF13671">
    <property type="entry name" value="AAA_33"/>
    <property type="match status" value="1"/>
</dbReference>
<feature type="region of interest" description="Disordered" evidence="1">
    <location>
        <begin position="194"/>
        <end position="233"/>
    </location>
</feature>
<keyword evidence="2" id="KW-0418">Kinase</keyword>
<dbReference type="Proteomes" id="UP000238312">
    <property type="component" value="Unassembled WGS sequence"/>
</dbReference>
<comment type="caution">
    <text evidence="2">The sequence shown here is derived from an EMBL/GenBank/DDBJ whole genome shotgun (WGS) entry which is preliminary data.</text>
</comment>
<gene>
    <name evidence="2" type="ORF">B0I32_12129</name>
</gene>
<dbReference type="InterPro" id="IPR027417">
    <property type="entry name" value="P-loop_NTPase"/>
</dbReference>
<dbReference type="RefSeq" id="WP_245956313.1">
    <property type="nucleotide sequence ID" value="NZ_PVNG01000021.1"/>
</dbReference>
<proteinExistence type="predicted"/>
<accession>A0A2T0MM83</accession>
<dbReference type="EMBL" id="PVNG01000021">
    <property type="protein sequence ID" value="PRX58925.1"/>
    <property type="molecule type" value="Genomic_DNA"/>
</dbReference>
<dbReference type="SUPFAM" id="SSF52540">
    <property type="entry name" value="P-loop containing nucleoside triphosphate hydrolases"/>
    <property type="match status" value="1"/>
</dbReference>
<evidence type="ECO:0000313" key="2">
    <source>
        <dbReference type="EMBL" id="PRX58925.1"/>
    </source>
</evidence>
<protein>
    <submittedName>
        <fullName evidence="2">Putative kinase</fullName>
    </submittedName>
</protein>
<sequence>MSRQFHPAEQGPVSRASEAFLTGDGPGFAGDAGQSAAAGTKTERDVRPGRPQLFLMVGLPGAGKTTRAEELATAHHALRLTPDEWMISLFDGSQPDGKRDLLEGRLIALALRVLRLGTNVVLDFGLWSRDERSALRRLGTTAGADCHVVYLPIDIDAQLIRIAHRQATAPHTTFPMSEADVADWRERFEVPDAAELGGGDIPGPPPGWPGWPEWAVERWPSLTRGDATETRGR</sequence>
<organism evidence="2 3">
    <name type="scientific">Nonomuraea fuscirosea</name>
    <dbReference type="NCBI Taxonomy" id="1291556"/>
    <lineage>
        <taxon>Bacteria</taxon>
        <taxon>Bacillati</taxon>
        <taxon>Actinomycetota</taxon>
        <taxon>Actinomycetes</taxon>
        <taxon>Streptosporangiales</taxon>
        <taxon>Streptosporangiaceae</taxon>
        <taxon>Nonomuraea</taxon>
    </lineage>
</organism>
<evidence type="ECO:0000313" key="3">
    <source>
        <dbReference type="Proteomes" id="UP000238312"/>
    </source>
</evidence>